<organism evidence="4 5">
    <name type="scientific">Hydrogenoanaerobacterium saccharovorans</name>
    <dbReference type="NCBI Taxonomy" id="474960"/>
    <lineage>
        <taxon>Bacteria</taxon>
        <taxon>Bacillati</taxon>
        <taxon>Bacillota</taxon>
        <taxon>Clostridia</taxon>
        <taxon>Eubacteriales</taxon>
        <taxon>Oscillospiraceae</taxon>
        <taxon>Hydrogenoanaerobacterium</taxon>
    </lineage>
</organism>
<comment type="similarity">
    <text evidence="1">Belongs to the bacterial sugar transferase family.</text>
</comment>
<evidence type="ECO:0000259" key="3">
    <source>
        <dbReference type="Pfam" id="PF02397"/>
    </source>
</evidence>
<evidence type="ECO:0000256" key="2">
    <source>
        <dbReference type="SAM" id="Phobius"/>
    </source>
</evidence>
<keyword evidence="4" id="KW-0808">Transferase</keyword>
<keyword evidence="5" id="KW-1185">Reference proteome</keyword>
<keyword evidence="2" id="KW-0812">Transmembrane</keyword>
<accession>A0A1H8E201</accession>
<dbReference type="EMBL" id="FOCG01000004">
    <property type="protein sequence ID" value="SEN13465.1"/>
    <property type="molecule type" value="Genomic_DNA"/>
</dbReference>
<evidence type="ECO:0000256" key="1">
    <source>
        <dbReference type="ARBA" id="ARBA00006464"/>
    </source>
</evidence>
<keyword evidence="2" id="KW-1133">Transmembrane helix</keyword>
<dbReference type="STRING" id="474960.SAMN05216180_2852"/>
<gene>
    <name evidence="4" type="ORF">SAMN05216180_2852</name>
</gene>
<feature type="domain" description="Bacterial sugar transferase" evidence="3">
    <location>
        <begin position="35"/>
        <end position="227"/>
    </location>
</feature>
<feature type="transmembrane region" description="Helical" evidence="2">
    <location>
        <begin position="37"/>
        <end position="61"/>
    </location>
</feature>
<protein>
    <submittedName>
        <fullName evidence="4">Sugar transferase involved in LPS biosynthesis (Colanic, teichoic acid)</fullName>
    </submittedName>
</protein>
<dbReference type="OrthoDB" id="9808602at2"/>
<evidence type="ECO:0000313" key="5">
    <source>
        <dbReference type="Proteomes" id="UP000199158"/>
    </source>
</evidence>
<sequence>MMLLDWERLPQSMQNDAVQPYYDALSKKKVSLFCKRVFDFIVALVLLIVLLPIFLLLALLIKLDSPGAVMFRQVRVTRYGKEFRIYKFRTMVQNAEKLGTQVTSKNDARVTRIGGFLRKFRLDELPQLINILLGDMSFVGTRPEVPRYVKQYTDEMLATLLLPAGVTSEASIRYKDEDKLLTDAEDADKTYVEQILPQKMQYNLHSLLEFGFANDLKTMINTVTAIFS</sequence>
<proteinExistence type="inferred from homology"/>
<dbReference type="InterPro" id="IPR003362">
    <property type="entry name" value="Bact_transf"/>
</dbReference>
<dbReference type="Proteomes" id="UP000199158">
    <property type="component" value="Unassembled WGS sequence"/>
</dbReference>
<dbReference type="GO" id="GO:0016780">
    <property type="term" value="F:phosphotransferase activity, for other substituted phosphate groups"/>
    <property type="evidence" value="ECO:0007669"/>
    <property type="project" value="TreeGrafter"/>
</dbReference>
<dbReference type="PANTHER" id="PTHR30576">
    <property type="entry name" value="COLANIC BIOSYNTHESIS UDP-GLUCOSE LIPID CARRIER TRANSFERASE"/>
    <property type="match status" value="1"/>
</dbReference>
<evidence type="ECO:0000313" key="4">
    <source>
        <dbReference type="EMBL" id="SEN13465.1"/>
    </source>
</evidence>
<dbReference type="PANTHER" id="PTHR30576:SF0">
    <property type="entry name" value="UNDECAPRENYL-PHOSPHATE N-ACETYLGALACTOSAMINYL 1-PHOSPHATE TRANSFERASE-RELATED"/>
    <property type="match status" value="1"/>
</dbReference>
<keyword evidence="2" id="KW-0472">Membrane</keyword>
<dbReference type="Pfam" id="PF02397">
    <property type="entry name" value="Bac_transf"/>
    <property type="match status" value="1"/>
</dbReference>
<reference evidence="4 5" key="1">
    <citation type="submission" date="2016-10" db="EMBL/GenBank/DDBJ databases">
        <authorList>
            <person name="de Groot N.N."/>
        </authorList>
    </citation>
    <scope>NUCLEOTIDE SEQUENCE [LARGE SCALE GENOMIC DNA]</scope>
    <source>
        <strain evidence="4 5">CGMCC 1.5070</strain>
    </source>
</reference>
<name>A0A1H8E201_9FIRM</name>
<dbReference type="AlphaFoldDB" id="A0A1H8E201"/>